<dbReference type="STRING" id="1123313.GCA_000420345_01534"/>
<evidence type="ECO:0000313" key="1">
    <source>
        <dbReference type="EMBL" id="NME45193.1"/>
    </source>
</evidence>
<organism evidence="2 3">
    <name type="scientific">Faecalicoccus pleomorphus</name>
    <dbReference type="NCBI Taxonomy" id="1323"/>
    <lineage>
        <taxon>Bacteria</taxon>
        <taxon>Bacillati</taxon>
        <taxon>Bacillota</taxon>
        <taxon>Erysipelotrichia</taxon>
        <taxon>Erysipelotrichales</taxon>
        <taxon>Erysipelotrichaceae</taxon>
        <taxon>Faecalicoccus</taxon>
    </lineage>
</organism>
<reference evidence="1 4" key="2">
    <citation type="submission" date="2020-04" db="EMBL/GenBank/DDBJ databases">
        <authorList>
            <person name="Hitch T.C.A."/>
            <person name="Wylensek D."/>
            <person name="Clavel T."/>
        </authorList>
    </citation>
    <scope>NUCLEOTIDE SEQUENCE [LARGE SCALE GENOMIC DNA]</scope>
    <source>
        <strain evidence="1 4">BSM-383-APC-22F</strain>
    </source>
</reference>
<dbReference type="EMBL" id="JABAFR010000028">
    <property type="protein sequence ID" value="NME45193.1"/>
    <property type="molecule type" value="Genomic_DNA"/>
</dbReference>
<evidence type="ECO:0000313" key="2">
    <source>
        <dbReference type="EMBL" id="RGD76197.1"/>
    </source>
</evidence>
<dbReference type="Proteomes" id="UP000260721">
    <property type="component" value="Unassembled WGS sequence"/>
</dbReference>
<accession>A0A3E3E3R7</accession>
<sequence length="71" mass="8106">MNMSAIDELKSISTKKHVVTSIEYDCPSQEKEDEVFDTVQGILKHHLDEVAKITYDLEAENKVKVEVTQNL</sequence>
<reference evidence="2 3" key="1">
    <citation type="submission" date="2018-08" db="EMBL/GenBank/DDBJ databases">
        <title>A genome reference for cultivated species of the human gut microbiota.</title>
        <authorList>
            <person name="Zou Y."/>
            <person name="Xue W."/>
            <person name="Luo G."/>
        </authorList>
    </citation>
    <scope>NUCLEOTIDE SEQUENCE [LARGE SCALE GENOMIC DNA]</scope>
    <source>
        <strain evidence="2 3">TF08-11</strain>
    </source>
</reference>
<comment type="caution">
    <text evidence="2">The sequence shown here is derived from an EMBL/GenBank/DDBJ whole genome shotgun (WGS) entry which is preliminary data.</text>
</comment>
<proteinExistence type="predicted"/>
<protein>
    <submittedName>
        <fullName evidence="2">Uncharacterized protein</fullName>
    </submittedName>
</protein>
<evidence type="ECO:0000313" key="3">
    <source>
        <dbReference type="Proteomes" id="UP000260721"/>
    </source>
</evidence>
<gene>
    <name evidence="2" type="ORF">DXC78_07650</name>
    <name evidence="1" type="ORF">HF861_09955</name>
</gene>
<dbReference type="AlphaFoldDB" id="A0A3E3E3R7"/>
<name>A0A3E3E3R7_9FIRM</name>
<dbReference type="EMBL" id="QUSK01000015">
    <property type="protein sequence ID" value="RGD76197.1"/>
    <property type="molecule type" value="Genomic_DNA"/>
</dbReference>
<dbReference type="Proteomes" id="UP000540014">
    <property type="component" value="Unassembled WGS sequence"/>
</dbReference>
<evidence type="ECO:0000313" key="4">
    <source>
        <dbReference type="Proteomes" id="UP000540014"/>
    </source>
</evidence>